<evidence type="ECO:0000313" key="5">
    <source>
        <dbReference type="Proteomes" id="UP000482084"/>
    </source>
</evidence>
<accession>A0A6L4X2X0</accession>
<evidence type="ECO:0000313" key="2">
    <source>
        <dbReference type="EMBL" id="KAB8289325.1"/>
    </source>
</evidence>
<dbReference type="OrthoDB" id="9807959at2"/>
<dbReference type="InterPro" id="IPR031807">
    <property type="entry name" value="HicB-like"/>
</dbReference>
<protein>
    <submittedName>
        <fullName evidence="2">Antitoxin HicB</fullName>
    </submittedName>
    <submittedName>
        <fullName evidence="3">HicB family protein</fullName>
    </submittedName>
</protein>
<evidence type="ECO:0000313" key="3">
    <source>
        <dbReference type="EMBL" id="NEG71025.1"/>
    </source>
</evidence>
<sequence>MKLAYPAILTPFRDGTGGYTAELPDLKGVITEGYDLADALYMAQDAANGWILGELEEGRKAPRASNMADIHPDTADAIVTLVLVDPDEYAKQYGNHIDTVEIELPKWLITWANKHGIDYSTILRERLEALLDDERYS</sequence>
<reference evidence="2 5" key="2">
    <citation type="submission" date="2019-10" db="EMBL/GenBank/DDBJ databases">
        <title>Characterization of the phylogenetic diversity of two novel species belonging to the genus Bifidobacterium: Bifidobacterium cebidarum sp. nov. and Bifidobacterium leontopitheci sp. nov.</title>
        <authorList>
            <person name="Lugli G.A."/>
            <person name="Duranti S."/>
            <person name="Milani C."/>
            <person name="Turroni F."/>
            <person name="Ventura M."/>
        </authorList>
    </citation>
    <scope>NUCLEOTIDE SEQUENCE [LARGE SCALE GENOMIC DNA]</scope>
    <source>
        <strain evidence="2 5">DSM 100688</strain>
    </source>
</reference>
<comment type="caution">
    <text evidence="2">The sequence shown here is derived from an EMBL/GenBank/DDBJ whole genome shotgun (WGS) entry which is preliminary data.</text>
</comment>
<gene>
    <name evidence="2" type="ORF">DSM100688_0405</name>
    <name evidence="3" type="ORF">GFD24_02045</name>
</gene>
<proteinExistence type="predicted"/>
<reference evidence="3 4" key="1">
    <citation type="submission" date="2019-10" db="EMBL/GenBank/DDBJ databases">
        <title>Bifidobacterium from non-human primates.</title>
        <authorList>
            <person name="Modesto M."/>
        </authorList>
    </citation>
    <scope>NUCLEOTIDE SEQUENCE [LARGE SCALE GENOMIC DNA]</scope>
    <source>
        <strain evidence="3 4">TREM</strain>
    </source>
</reference>
<feature type="domain" description="HicB-like antitoxin of toxin-antitoxin system" evidence="1">
    <location>
        <begin position="5"/>
        <end position="109"/>
    </location>
</feature>
<dbReference type="Pfam" id="PF15919">
    <property type="entry name" value="HicB_lk_antitox"/>
    <property type="match status" value="1"/>
</dbReference>
<name>A0A6L4X2X0_9BIFI</name>
<evidence type="ECO:0000259" key="1">
    <source>
        <dbReference type="Pfam" id="PF15919"/>
    </source>
</evidence>
<organism evidence="2 5">
    <name type="scientific">Bifidobacterium ramosum</name>
    <dbReference type="NCBI Taxonomy" id="1798158"/>
    <lineage>
        <taxon>Bacteria</taxon>
        <taxon>Bacillati</taxon>
        <taxon>Actinomycetota</taxon>
        <taxon>Actinomycetes</taxon>
        <taxon>Bifidobacteriales</taxon>
        <taxon>Bifidobacteriaceae</taxon>
        <taxon>Bifidobacterium</taxon>
    </lineage>
</organism>
<dbReference type="InterPro" id="IPR035069">
    <property type="entry name" value="TTHA1013/TTHA0281-like"/>
</dbReference>
<dbReference type="AlphaFoldDB" id="A0A6L4X2X0"/>
<dbReference type="Proteomes" id="UP000469943">
    <property type="component" value="Unassembled WGS sequence"/>
</dbReference>
<evidence type="ECO:0000313" key="4">
    <source>
        <dbReference type="Proteomes" id="UP000469943"/>
    </source>
</evidence>
<dbReference type="EMBL" id="WBSM01000001">
    <property type="protein sequence ID" value="KAB8289325.1"/>
    <property type="molecule type" value="Genomic_DNA"/>
</dbReference>
<keyword evidence="5" id="KW-1185">Reference proteome</keyword>
<dbReference type="RefSeq" id="WP_152357487.1">
    <property type="nucleotide sequence ID" value="NZ_WBSM01000001.1"/>
</dbReference>
<dbReference type="Proteomes" id="UP000482084">
    <property type="component" value="Unassembled WGS sequence"/>
</dbReference>
<dbReference type="EMBL" id="WHZX01000001">
    <property type="protein sequence ID" value="NEG71025.1"/>
    <property type="molecule type" value="Genomic_DNA"/>
</dbReference>
<dbReference type="Gene3D" id="3.30.160.250">
    <property type="match status" value="1"/>
</dbReference>
<dbReference type="SUPFAM" id="SSF143100">
    <property type="entry name" value="TTHA1013/TTHA0281-like"/>
    <property type="match status" value="1"/>
</dbReference>